<feature type="region of interest" description="Disordered" evidence="3">
    <location>
        <begin position="527"/>
        <end position="546"/>
    </location>
</feature>
<keyword evidence="7" id="KW-1185">Reference proteome</keyword>
<dbReference type="OrthoDB" id="2148513at2759"/>
<dbReference type="PANTHER" id="PTHR11081:SF75">
    <property type="entry name" value="ENDONUCLEASE, PUTATIVE (AFU_ORTHOLOGUE AFUA_3G13260)-RELATED"/>
    <property type="match status" value="1"/>
</dbReference>
<organism evidence="6 7">
    <name type="scientific">Tricholomella constricta</name>
    <dbReference type="NCBI Taxonomy" id="117010"/>
    <lineage>
        <taxon>Eukaryota</taxon>
        <taxon>Fungi</taxon>
        <taxon>Dikarya</taxon>
        <taxon>Basidiomycota</taxon>
        <taxon>Agaricomycotina</taxon>
        <taxon>Agaricomycetes</taxon>
        <taxon>Agaricomycetidae</taxon>
        <taxon>Agaricales</taxon>
        <taxon>Tricholomatineae</taxon>
        <taxon>Lyophyllaceae</taxon>
        <taxon>Tricholomella</taxon>
    </lineage>
</organism>
<dbReference type="Gene3D" id="3.40.50.1010">
    <property type="entry name" value="5'-nuclease"/>
    <property type="match status" value="2"/>
</dbReference>
<evidence type="ECO:0000256" key="1">
    <source>
        <dbReference type="ARBA" id="ARBA00022722"/>
    </source>
</evidence>
<dbReference type="SMART" id="SM00485">
    <property type="entry name" value="XPGN"/>
    <property type="match status" value="1"/>
</dbReference>
<dbReference type="PANTHER" id="PTHR11081">
    <property type="entry name" value="FLAP ENDONUCLEASE FAMILY MEMBER"/>
    <property type="match status" value="1"/>
</dbReference>
<dbReference type="Pfam" id="PF00867">
    <property type="entry name" value="XPG_I"/>
    <property type="match status" value="1"/>
</dbReference>
<dbReference type="Proteomes" id="UP000565441">
    <property type="component" value="Unassembled WGS sequence"/>
</dbReference>
<name>A0A8H5M451_9AGAR</name>
<reference evidence="6 7" key="1">
    <citation type="journal article" date="2020" name="ISME J.">
        <title>Uncovering the hidden diversity of litter-decomposition mechanisms in mushroom-forming fungi.</title>
        <authorList>
            <person name="Floudas D."/>
            <person name="Bentzer J."/>
            <person name="Ahren D."/>
            <person name="Johansson T."/>
            <person name="Persson P."/>
            <person name="Tunlid A."/>
        </authorList>
    </citation>
    <scope>NUCLEOTIDE SEQUENCE [LARGE SCALE GENOMIC DNA]</scope>
    <source>
        <strain evidence="6 7">CBS 661.87</strain>
    </source>
</reference>
<dbReference type="SMART" id="SM00484">
    <property type="entry name" value="XPGI"/>
    <property type="match status" value="1"/>
</dbReference>
<accession>A0A8H5M451</accession>
<dbReference type="InterPro" id="IPR006086">
    <property type="entry name" value="XPG-I_dom"/>
</dbReference>
<keyword evidence="1" id="KW-0540">Nuclease</keyword>
<proteinExistence type="predicted"/>
<dbReference type="InterPro" id="IPR006084">
    <property type="entry name" value="XPG/Rad2"/>
</dbReference>
<dbReference type="SUPFAM" id="SSF47807">
    <property type="entry name" value="5' to 3' exonuclease, C-terminal subdomain"/>
    <property type="match status" value="1"/>
</dbReference>
<feature type="compositionally biased region" description="Acidic residues" evidence="3">
    <location>
        <begin position="527"/>
        <end position="540"/>
    </location>
</feature>
<evidence type="ECO:0000259" key="5">
    <source>
        <dbReference type="SMART" id="SM00485"/>
    </source>
</evidence>
<evidence type="ECO:0000259" key="4">
    <source>
        <dbReference type="SMART" id="SM00484"/>
    </source>
</evidence>
<dbReference type="GO" id="GO:0006281">
    <property type="term" value="P:DNA repair"/>
    <property type="evidence" value="ECO:0007669"/>
    <property type="project" value="UniProtKB-ARBA"/>
</dbReference>
<dbReference type="InterPro" id="IPR006085">
    <property type="entry name" value="XPG_DNA_repair_N"/>
</dbReference>
<dbReference type="AlphaFoldDB" id="A0A8H5M451"/>
<evidence type="ECO:0008006" key="8">
    <source>
        <dbReference type="Google" id="ProtNLM"/>
    </source>
</evidence>
<dbReference type="InterPro" id="IPR036279">
    <property type="entry name" value="5-3_exonuclease_C_sf"/>
</dbReference>
<evidence type="ECO:0000256" key="3">
    <source>
        <dbReference type="SAM" id="MobiDB-lite"/>
    </source>
</evidence>
<keyword evidence="2" id="KW-0378">Hydrolase</keyword>
<comment type="caution">
    <text evidence="6">The sequence shown here is derived from an EMBL/GenBank/DDBJ whole genome shotgun (WGS) entry which is preliminary data.</text>
</comment>
<dbReference type="InterPro" id="IPR029060">
    <property type="entry name" value="PIN-like_dom_sf"/>
</dbReference>
<evidence type="ECO:0000313" key="7">
    <source>
        <dbReference type="Proteomes" id="UP000565441"/>
    </source>
</evidence>
<protein>
    <recommendedName>
        <fullName evidence="8">XPG-I domain-containing protein</fullName>
    </recommendedName>
</protein>
<evidence type="ECO:0000256" key="2">
    <source>
        <dbReference type="ARBA" id="ARBA00022801"/>
    </source>
</evidence>
<dbReference type="SUPFAM" id="SSF88723">
    <property type="entry name" value="PIN domain-like"/>
    <property type="match status" value="1"/>
</dbReference>
<dbReference type="PRINTS" id="PR00853">
    <property type="entry name" value="XPGRADSUPER"/>
</dbReference>
<sequence>MGIPGLWKILKPTVQARTLTQLSVSEGFEHNRRATGTIRVGIDASLLLNRAQWAAYHQTGRGINMQAGENLPLQILFFQLCRLLALPIIPIFAFDGSQGPTVKRGRQVKATPHALMSAFLQLINDAGFYGYTAPGEAEAELAELNARGEIDAVITDDVDAFLFGATHVIRTSNVVRDGDYISIYTASAIKAHPSTQLTSARVLLIAILTGGDYMPGLKGCGMAIAHRLSIRTSLADGLYAATRDLPPHQLPGFLRGWRDALKTQLTQDPDNVLGRRYPAIAQNLSEDFPSIDVLRYYLYPITSGPGGEVNVALQKMKPPDLPALAVWCEKYFSWASRGVILERFRSNLWSGIFIRSLIKPINVDTVMAAHVNEGYSESRHPAILQITRASLGPGAPSTRPNVWGYHVQVEPHLLVVSTLSRLTPEDRTAAESQPRKTLIIWIPASILKRALPKLVEAFHMARGTKITAAPVTPLLSAVGHNDIDTGADSGDVSDTPSVVTNSSSLRSSANISSWTGSGSMADPIIFEDGDIGDCDSDESGDGGKEIHIFGPQTRLQFLFESLDAIL</sequence>
<dbReference type="EMBL" id="JAACJP010000013">
    <property type="protein sequence ID" value="KAF5380540.1"/>
    <property type="molecule type" value="Genomic_DNA"/>
</dbReference>
<dbReference type="CDD" id="cd09870">
    <property type="entry name" value="PIN_YEN1"/>
    <property type="match status" value="1"/>
</dbReference>
<dbReference type="Pfam" id="PF00752">
    <property type="entry name" value="XPG_N"/>
    <property type="match status" value="1"/>
</dbReference>
<gene>
    <name evidence="6" type="ORF">D9615_004534</name>
</gene>
<feature type="domain" description="XPG-I" evidence="4">
    <location>
        <begin position="124"/>
        <end position="197"/>
    </location>
</feature>
<feature type="domain" description="XPG N-terminal" evidence="5">
    <location>
        <begin position="1"/>
        <end position="110"/>
    </location>
</feature>
<evidence type="ECO:0000313" key="6">
    <source>
        <dbReference type="EMBL" id="KAF5380540.1"/>
    </source>
</evidence>
<dbReference type="GO" id="GO:0017108">
    <property type="term" value="F:5'-flap endonuclease activity"/>
    <property type="evidence" value="ECO:0007669"/>
    <property type="project" value="TreeGrafter"/>
</dbReference>